<comment type="caution">
    <text evidence="1">The sequence shown here is derived from an EMBL/GenBank/DDBJ whole genome shotgun (WGS) entry which is preliminary data.</text>
</comment>
<evidence type="ECO:0000313" key="2">
    <source>
        <dbReference type="Proteomes" id="UP001164539"/>
    </source>
</evidence>
<keyword evidence="1" id="KW-0808">Transferase</keyword>
<gene>
    <name evidence="1" type="ORF">OWV82_010710</name>
</gene>
<dbReference type="Proteomes" id="UP001164539">
    <property type="component" value="Chromosome 5"/>
</dbReference>
<evidence type="ECO:0000313" key="1">
    <source>
        <dbReference type="EMBL" id="KAJ4719092.1"/>
    </source>
</evidence>
<name>A0ACC1Y5X9_MELAZ</name>
<keyword evidence="1" id="KW-0548">Nucleotidyltransferase</keyword>
<accession>A0ACC1Y5X9</accession>
<dbReference type="EMBL" id="CM051398">
    <property type="protein sequence ID" value="KAJ4719092.1"/>
    <property type="molecule type" value="Genomic_DNA"/>
</dbReference>
<organism evidence="1 2">
    <name type="scientific">Melia azedarach</name>
    <name type="common">Chinaberry tree</name>
    <dbReference type="NCBI Taxonomy" id="155640"/>
    <lineage>
        <taxon>Eukaryota</taxon>
        <taxon>Viridiplantae</taxon>
        <taxon>Streptophyta</taxon>
        <taxon>Embryophyta</taxon>
        <taxon>Tracheophyta</taxon>
        <taxon>Spermatophyta</taxon>
        <taxon>Magnoliopsida</taxon>
        <taxon>eudicotyledons</taxon>
        <taxon>Gunneridae</taxon>
        <taxon>Pentapetalae</taxon>
        <taxon>rosids</taxon>
        <taxon>malvids</taxon>
        <taxon>Sapindales</taxon>
        <taxon>Meliaceae</taxon>
        <taxon>Melia</taxon>
    </lineage>
</organism>
<proteinExistence type="predicted"/>
<keyword evidence="1" id="KW-0695">RNA-directed DNA polymerase</keyword>
<protein>
    <submittedName>
        <fullName evidence="1">RNA-directed DNA polymerase</fullName>
    </submittedName>
</protein>
<keyword evidence="2" id="KW-1185">Reference proteome</keyword>
<reference evidence="1 2" key="1">
    <citation type="journal article" date="2023" name="Science">
        <title>Complex scaffold remodeling in plant triterpene biosynthesis.</title>
        <authorList>
            <person name="De La Pena R."/>
            <person name="Hodgson H."/>
            <person name="Liu J.C."/>
            <person name="Stephenson M.J."/>
            <person name="Martin A.C."/>
            <person name="Owen C."/>
            <person name="Harkess A."/>
            <person name="Leebens-Mack J."/>
            <person name="Jimenez L.E."/>
            <person name="Osbourn A."/>
            <person name="Sattely E.S."/>
        </authorList>
    </citation>
    <scope>NUCLEOTIDE SEQUENCE [LARGE SCALE GENOMIC DNA]</scope>
    <source>
        <strain evidence="2">cv. JPN11</strain>
        <tissue evidence="1">Leaf</tissue>
    </source>
</reference>
<sequence>MVRNSDTGSSHPTDDVQGVQALTVEAIRAIAVEAGRVAAKKFAQTFRQELADFNRRLERLELGGNKMVEHECRGTDGIPPRGPTPVPQPLGIIHDRTQRDEDSDEDIIDRGSAVARQFSTSPNQVSPNRSIIPNMGGGETRQRGNPRTAQQQTSNPYAKPMPSKCYRCQQPGHRSNECLEWGKNKGVTHYVAAAKEDEDDDYDDGEEVDVVDGDEGEVVSCIVQKLLLAPKRKEETQRNKIFRMRGTIKNKICKVIIDSGSSENIVSKVLVNVLNLPIEKHSSPYKIGWIKKGTETRVTKVCKLSFSIGKFYKTDVLCDVVDMDACHVLLGRPWQYDVDAMHRGRRNIYEFWSNGKKIALVPTSETKEVQRVPEVEGTNFLTVIKGHMKEDCEGCMMVAKDEELKPMVEVPKVIQPLLPEFSDIIPEEMPDGLPPMRDIQHSIDFVPGATYPNLPHYRMSPKEHEILQKQVDELLKKRFIQQSKSPCAVPALLVPKKDDMLDQLGEAKVFSKLDLRSGYHQIRIKPSDEWKTAFKTKEGLYEWMVMPFGLSNAPSTFMRLMNQVLKPFAFKFIVVYFDDILIYSSDEESHLVHLREVFKALRENKLFVNLKKCNFMQRNLVFLGFVVGADGITVDESKVKAIRDWPTPKNVSEVRSFHGLATFYRRFIRNFSTIAAPITKCMKKGKFSWGAEQNKSFIILKEKLCTVPVLALANFDKVFEVECDASGIVKEQYATEEDFHTIWDQYNHNQRAADFLIHDGYLFKANKLCIPRCSLREQLIRELHGGGLAGHVGQDKTIALVEERYYWPQIKRDVGKIVQKCQVCQVAKGQVQNTRLYMPLPVPENIWEDVSMDFVLGLPRTQRDRDVKFLSHFWRTLWGKFDTKLQYSSAFHPQTDGQTEVVNRTLGNMLRCICGEKPKQWDAVLPQVEFAYNSMMNRSTGKTPFEVVYLQPPRHALDLVTLPALPGVSKAAENMAEKIQKIHEEVCASLESANEKYKQDADQHRRQKVFHEGDLVMAYLRKNRFPGIRSKLQNRKYGPFRVARKINENAYVLQLPSEWNISNTFNVADLYKYHENEVLYPENLKISSFLSGEELM</sequence>